<dbReference type="Proteomes" id="UP000278085">
    <property type="component" value="Unassembled WGS sequence"/>
</dbReference>
<evidence type="ECO:0000256" key="3">
    <source>
        <dbReference type="ARBA" id="ARBA00022630"/>
    </source>
</evidence>
<dbReference type="GO" id="GO:0050660">
    <property type="term" value="F:flavin adenine dinucleotide binding"/>
    <property type="evidence" value="ECO:0007669"/>
    <property type="project" value="InterPro"/>
</dbReference>
<feature type="domain" description="Glucose-methanol-choline oxidoreductase N-terminal" evidence="6">
    <location>
        <begin position="10"/>
        <end position="235"/>
    </location>
</feature>
<dbReference type="SUPFAM" id="SSF51905">
    <property type="entry name" value="FAD/NAD(P)-binding domain"/>
    <property type="match status" value="1"/>
</dbReference>
<evidence type="ECO:0000256" key="5">
    <source>
        <dbReference type="ARBA" id="ARBA00023002"/>
    </source>
</evidence>
<organism evidence="7 8">
    <name type="scientific">Massilia atriviolacea</name>
    <dbReference type="NCBI Taxonomy" id="2495579"/>
    <lineage>
        <taxon>Bacteria</taxon>
        <taxon>Pseudomonadati</taxon>
        <taxon>Pseudomonadota</taxon>
        <taxon>Betaproteobacteria</taxon>
        <taxon>Burkholderiales</taxon>
        <taxon>Oxalobacteraceae</taxon>
        <taxon>Telluria group</taxon>
        <taxon>Massilia</taxon>
    </lineage>
</organism>
<keyword evidence="4" id="KW-0274">FAD</keyword>
<dbReference type="InterPro" id="IPR036188">
    <property type="entry name" value="FAD/NAD-bd_sf"/>
</dbReference>
<evidence type="ECO:0000313" key="8">
    <source>
        <dbReference type="Proteomes" id="UP000278085"/>
    </source>
</evidence>
<keyword evidence="5" id="KW-0560">Oxidoreductase</keyword>
<sequence length="426" mass="45916">MKIKKDNEFDAIVIGSGTCGATIARELTRQNKTVLILERGGNTVLKESFMGLATIADQVFLGDDKLSTVRALTTGGSTSLYFGVVNYPQEETFRKVGIDLSQELDAVRKELPIAPVPDSLLGSQAIKLRESANALGHAWLKNDMLVDLSKCGAGYSYDAKWKARSYVDDAVAQGATLVNRATVLSIIIEDKVAVGVEYRVKKSMFGSEIKRAYGARIVVAAGELASPKLLRDSGVQGIGQRGFYCNPGYAIYGLVPGLNASSGFVGSMGCVYEDGIELGDANIPQSLHRPMMIGGMKLRHLMGFSDCIGIGVKVKDKLSGRLKEDGRFFKDFDKEDIAKLDKGKDAAIRILKQAGAGHIVDFGLTAAGRVGGLLSIGEHVDHKLETQFRNLHVCDGSVIPDDMRGTPTVTLVSMGRYLSRHLLKAL</sequence>
<dbReference type="PANTHER" id="PTHR42784">
    <property type="entry name" value="PYRANOSE 2-OXIDASE"/>
    <property type="match status" value="1"/>
</dbReference>
<comment type="cofactor">
    <cofactor evidence="1">
        <name>FAD</name>
        <dbReference type="ChEBI" id="CHEBI:57692"/>
    </cofactor>
</comment>
<evidence type="ECO:0000256" key="1">
    <source>
        <dbReference type="ARBA" id="ARBA00001974"/>
    </source>
</evidence>
<reference evidence="7 8" key="1">
    <citation type="submission" date="2018-12" db="EMBL/GenBank/DDBJ databases">
        <authorList>
            <person name="Yang E."/>
        </authorList>
    </citation>
    <scope>NUCLEOTIDE SEQUENCE [LARGE SCALE GENOMIC DNA]</scope>
    <source>
        <strain evidence="7 8">SOD</strain>
    </source>
</reference>
<evidence type="ECO:0000259" key="6">
    <source>
        <dbReference type="Pfam" id="PF00732"/>
    </source>
</evidence>
<evidence type="ECO:0000313" key="7">
    <source>
        <dbReference type="EMBL" id="RSZ60410.1"/>
    </source>
</evidence>
<evidence type="ECO:0000256" key="2">
    <source>
        <dbReference type="ARBA" id="ARBA00010790"/>
    </source>
</evidence>
<proteinExistence type="inferred from homology"/>
<protein>
    <submittedName>
        <fullName evidence="7">GMC family oxidoreductase</fullName>
    </submittedName>
</protein>
<keyword evidence="3" id="KW-0285">Flavoprotein</keyword>
<dbReference type="EMBL" id="RXLQ01000002">
    <property type="protein sequence ID" value="RSZ60410.1"/>
    <property type="molecule type" value="Genomic_DNA"/>
</dbReference>
<comment type="similarity">
    <text evidence="2">Belongs to the GMC oxidoreductase family.</text>
</comment>
<dbReference type="Pfam" id="PF00732">
    <property type="entry name" value="GMC_oxred_N"/>
    <property type="match status" value="1"/>
</dbReference>
<accession>A0A430HSB2</accession>
<name>A0A430HSB2_9BURK</name>
<comment type="caution">
    <text evidence="7">The sequence shown here is derived from an EMBL/GenBank/DDBJ whole genome shotgun (WGS) entry which is preliminary data.</text>
</comment>
<dbReference type="OrthoDB" id="9787779at2"/>
<dbReference type="RefSeq" id="WP_126072821.1">
    <property type="nucleotide sequence ID" value="NZ_CP051166.1"/>
</dbReference>
<gene>
    <name evidence="7" type="ORF">EJB06_04660</name>
</gene>
<keyword evidence="8" id="KW-1185">Reference proteome</keyword>
<dbReference type="GO" id="GO:0016614">
    <property type="term" value="F:oxidoreductase activity, acting on CH-OH group of donors"/>
    <property type="evidence" value="ECO:0007669"/>
    <property type="project" value="InterPro"/>
</dbReference>
<dbReference type="AlphaFoldDB" id="A0A430HSB2"/>
<evidence type="ECO:0000256" key="4">
    <source>
        <dbReference type="ARBA" id="ARBA00022827"/>
    </source>
</evidence>
<dbReference type="InterPro" id="IPR051473">
    <property type="entry name" value="P2Ox-like"/>
</dbReference>
<dbReference type="InterPro" id="IPR000172">
    <property type="entry name" value="GMC_OxRdtase_N"/>
</dbReference>
<dbReference type="Gene3D" id="3.50.50.60">
    <property type="entry name" value="FAD/NAD(P)-binding domain"/>
    <property type="match status" value="1"/>
</dbReference>
<dbReference type="PANTHER" id="PTHR42784:SF1">
    <property type="entry name" value="PYRANOSE 2-OXIDASE"/>
    <property type="match status" value="1"/>
</dbReference>